<organism evidence="1 2">
    <name type="scientific">Candidatus Magasanikbacteria bacterium RIFCSPHIGHO2_01_FULL_33_34</name>
    <dbReference type="NCBI Taxonomy" id="1798671"/>
    <lineage>
        <taxon>Bacteria</taxon>
        <taxon>Candidatus Magasanikiibacteriota</taxon>
    </lineage>
</organism>
<name>A0A1F6LHK5_9BACT</name>
<dbReference type="EMBL" id="MFPS01000008">
    <property type="protein sequence ID" value="OGH58918.1"/>
    <property type="molecule type" value="Genomic_DNA"/>
</dbReference>
<evidence type="ECO:0000313" key="2">
    <source>
        <dbReference type="Proteomes" id="UP000177067"/>
    </source>
</evidence>
<protein>
    <submittedName>
        <fullName evidence="1">Uncharacterized protein</fullName>
    </submittedName>
</protein>
<gene>
    <name evidence="1" type="ORF">A2725_04190</name>
</gene>
<dbReference type="Proteomes" id="UP000177067">
    <property type="component" value="Unassembled WGS sequence"/>
</dbReference>
<reference evidence="1 2" key="1">
    <citation type="journal article" date="2016" name="Nat. Commun.">
        <title>Thousands of microbial genomes shed light on interconnected biogeochemical processes in an aquifer system.</title>
        <authorList>
            <person name="Anantharaman K."/>
            <person name="Brown C.T."/>
            <person name="Hug L.A."/>
            <person name="Sharon I."/>
            <person name="Castelle C.J."/>
            <person name="Probst A.J."/>
            <person name="Thomas B.C."/>
            <person name="Singh A."/>
            <person name="Wilkins M.J."/>
            <person name="Karaoz U."/>
            <person name="Brodie E.L."/>
            <person name="Williams K.H."/>
            <person name="Hubbard S.S."/>
            <person name="Banfield J.F."/>
        </authorList>
    </citation>
    <scope>NUCLEOTIDE SEQUENCE [LARGE SCALE GENOMIC DNA]</scope>
</reference>
<comment type="caution">
    <text evidence="1">The sequence shown here is derived from an EMBL/GenBank/DDBJ whole genome shotgun (WGS) entry which is preliminary data.</text>
</comment>
<sequence length="169" mass="19613">MKMKHIILITVIALVGWFFLKSTPEIEETDDTETTEETQVEVKDSEVMMENDKTANTEAMEEKDNTEIMEADKDKNFNLSGKSLGNGKVFFEWKLPEDIQTDDNKGFILVRSVEENPIHDGLNYWFRQYSGNREATWVDVPSGTYHFRICALQNEECEIYSNDVKLEVK</sequence>
<dbReference type="AlphaFoldDB" id="A0A1F6LHK5"/>
<proteinExistence type="predicted"/>
<evidence type="ECO:0000313" key="1">
    <source>
        <dbReference type="EMBL" id="OGH58918.1"/>
    </source>
</evidence>
<accession>A0A1F6LHK5</accession>